<dbReference type="Proteomes" id="UP001224122">
    <property type="component" value="Unassembled WGS sequence"/>
</dbReference>
<keyword evidence="2" id="KW-0969">Cilium</keyword>
<sequence length="109" mass="12853">MEISKIPSIQNQTASDQRQNNPTRDQTPIKRRSEQTDKQIQDSVRQLNIMAEQSQVFLEFKLHDKSGEYYVKMIDSKTNEVIREIPSKKMLDYFSEMKKFLGLLVDKNI</sequence>
<organism evidence="2 3">
    <name type="scientific">Neobacillus ginsengisoli</name>
    <dbReference type="NCBI Taxonomy" id="904295"/>
    <lineage>
        <taxon>Bacteria</taxon>
        <taxon>Bacillati</taxon>
        <taxon>Bacillota</taxon>
        <taxon>Bacilli</taxon>
        <taxon>Bacillales</taxon>
        <taxon>Bacillaceae</taxon>
        <taxon>Neobacillus</taxon>
    </lineage>
</organism>
<comment type="caution">
    <text evidence="2">The sequence shown here is derived from an EMBL/GenBank/DDBJ whole genome shotgun (WGS) entry which is preliminary data.</text>
</comment>
<dbReference type="Pfam" id="PF03646">
    <property type="entry name" value="FlaG"/>
    <property type="match status" value="1"/>
</dbReference>
<name>A0ABT9XVG6_9BACI</name>
<keyword evidence="2" id="KW-0282">Flagellum</keyword>
<feature type="compositionally biased region" description="Polar residues" evidence="1">
    <location>
        <begin position="7"/>
        <end position="26"/>
    </location>
</feature>
<dbReference type="Gene3D" id="3.30.160.170">
    <property type="entry name" value="FlaG-like"/>
    <property type="match status" value="1"/>
</dbReference>
<dbReference type="EMBL" id="JAUSTW010000004">
    <property type="protein sequence ID" value="MDQ0199562.1"/>
    <property type="molecule type" value="Genomic_DNA"/>
</dbReference>
<dbReference type="RefSeq" id="WP_307408597.1">
    <property type="nucleotide sequence ID" value="NZ_JAUSTW010000004.1"/>
</dbReference>
<evidence type="ECO:0000256" key="1">
    <source>
        <dbReference type="SAM" id="MobiDB-lite"/>
    </source>
</evidence>
<dbReference type="PANTHER" id="PTHR37166">
    <property type="entry name" value="PROTEIN FLAG"/>
    <property type="match status" value="1"/>
</dbReference>
<evidence type="ECO:0000313" key="2">
    <source>
        <dbReference type="EMBL" id="MDQ0199562.1"/>
    </source>
</evidence>
<proteinExistence type="predicted"/>
<keyword evidence="2" id="KW-0966">Cell projection</keyword>
<protein>
    <submittedName>
        <fullName evidence="2">Flagellar protein FlaG</fullName>
    </submittedName>
</protein>
<dbReference type="InterPro" id="IPR005186">
    <property type="entry name" value="FlaG"/>
</dbReference>
<feature type="compositionally biased region" description="Basic and acidic residues" evidence="1">
    <location>
        <begin position="27"/>
        <end position="40"/>
    </location>
</feature>
<dbReference type="SUPFAM" id="SSF160214">
    <property type="entry name" value="FlaG-like"/>
    <property type="match status" value="1"/>
</dbReference>
<reference evidence="2 3" key="1">
    <citation type="submission" date="2023-07" db="EMBL/GenBank/DDBJ databases">
        <title>Genomic Encyclopedia of Type Strains, Phase IV (KMG-IV): sequencing the most valuable type-strain genomes for metagenomic binning, comparative biology and taxonomic classification.</title>
        <authorList>
            <person name="Goeker M."/>
        </authorList>
    </citation>
    <scope>NUCLEOTIDE SEQUENCE [LARGE SCALE GENOMIC DNA]</scope>
    <source>
        <strain evidence="2 3">DSM 27594</strain>
    </source>
</reference>
<keyword evidence="3" id="KW-1185">Reference proteome</keyword>
<dbReference type="PANTHER" id="PTHR37166:SF1">
    <property type="entry name" value="PROTEIN FLAG"/>
    <property type="match status" value="1"/>
</dbReference>
<gene>
    <name evidence="2" type="ORF">J2S10_002744</name>
</gene>
<evidence type="ECO:0000313" key="3">
    <source>
        <dbReference type="Proteomes" id="UP001224122"/>
    </source>
</evidence>
<accession>A0ABT9XVG6</accession>
<dbReference type="InterPro" id="IPR035924">
    <property type="entry name" value="FlaG-like_sf"/>
</dbReference>
<feature type="region of interest" description="Disordered" evidence="1">
    <location>
        <begin position="1"/>
        <end position="40"/>
    </location>
</feature>